<accession>A0A382EER2</accession>
<sequence length="45" mass="4947">MTNYDTLNTLPTHIYKTEIPVDIRGFLRNSPVVGTTGLEPVTSAL</sequence>
<proteinExistence type="predicted"/>
<reference evidence="1" key="1">
    <citation type="submission" date="2018-05" db="EMBL/GenBank/DDBJ databases">
        <authorList>
            <person name="Lanie J.A."/>
            <person name="Ng W.-L."/>
            <person name="Kazmierczak K.M."/>
            <person name="Andrzejewski T.M."/>
            <person name="Davidsen T.M."/>
            <person name="Wayne K.J."/>
            <person name="Tettelin H."/>
            <person name="Glass J.I."/>
            <person name="Rusch D."/>
            <person name="Podicherti R."/>
            <person name="Tsui H.-C.T."/>
            <person name="Winkler M.E."/>
        </authorList>
    </citation>
    <scope>NUCLEOTIDE SEQUENCE</scope>
</reference>
<dbReference type="AlphaFoldDB" id="A0A382EER2"/>
<organism evidence="1">
    <name type="scientific">marine metagenome</name>
    <dbReference type="NCBI Taxonomy" id="408172"/>
    <lineage>
        <taxon>unclassified sequences</taxon>
        <taxon>metagenomes</taxon>
        <taxon>ecological metagenomes</taxon>
    </lineage>
</organism>
<evidence type="ECO:0000313" key="1">
    <source>
        <dbReference type="EMBL" id="SVB48433.1"/>
    </source>
</evidence>
<gene>
    <name evidence="1" type="ORF">METZ01_LOCUS201287</name>
</gene>
<protein>
    <submittedName>
        <fullName evidence="1">Uncharacterized protein</fullName>
    </submittedName>
</protein>
<name>A0A382EER2_9ZZZZ</name>
<dbReference type="EMBL" id="UINC01043834">
    <property type="protein sequence ID" value="SVB48433.1"/>
    <property type="molecule type" value="Genomic_DNA"/>
</dbReference>